<reference evidence="1 2" key="1">
    <citation type="submission" date="2019-04" db="EMBL/GenBank/DDBJ databases">
        <title>An improved genome assembly and genetic linkage map for asparagus bean, Vigna unguiculata ssp. sesquipedialis.</title>
        <authorList>
            <person name="Xia Q."/>
            <person name="Zhang R."/>
            <person name="Dong Y."/>
        </authorList>
    </citation>
    <scope>NUCLEOTIDE SEQUENCE [LARGE SCALE GENOMIC DNA]</scope>
    <source>
        <tissue evidence="1">Leaf</tissue>
    </source>
</reference>
<organism evidence="1 2">
    <name type="scientific">Vigna unguiculata</name>
    <name type="common">Cowpea</name>
    <dbReference type="NCBI Taxonomy" id="3917"/>
    <lineage>
        <taxon>Eukaryota</taxon>
        <taxon>Viridiplantae</taxon>
        <taxon>Streptophyta</taxon>
        <taxon>Embryophyta</taxon>
        <taxon>Tracheophyta</taxon>
        <taxon>Spermatophyta</taxon>
        <taxon>Magnoliopsida</taxon>
        <taxon>eudicotyledons</taxon>
        <taxon>Gunneridae</taxon>
        <taxon>Pentapetalae</taxon>
        <taxon>rosids</taxon>
        <taxon>fabids</taxon>
        <taxon>Fabales</taxon>
        <taxon>Fabaceae</taxon>
        <taxon>Papilionoideae</taxon>
        <taxon>50 kb inversion clade</taxon>
        <taxon>NPAAA clade</taxon>
        <taxon>indigoferoid/millettioid clade</taxon>
        <taxon>Phaseoleae</taxon>
        <taxon>Vigna</taxon>
    </lineage>
</organism>
<evidence type="ECO:0000313" key="1">
    <source>
        <dbReference type="EMBL" id="QCD86296.1"/>
    </source>
</evidence>
<gene>
    <name evidence="1" type="ORF">DEO72_LG3g817</name>
</gene>
<sequence length="238" mass="26676">MEACGCCNGTADGDFFSGDAHCMVVHGDFALAAFSGVALTGSEAVMEVTGCDFHDGLKWCAGLRWWCATDLLEARRMVEREGCTTEKMVAMEVERRGGCCCANEEVRWWPAMRWRDGDAVVAGEMKRRLILYVPVFWVCHEQPSDYDHAPGGMSLGFGWVSVEVEAQAIIMDVEDERGIKMMDLQGSPKTVWRLAARCDPLGERPSNRGTELTWRRAIDVFRQAVYTSFAWHRLGYAK</sequence>
<dbReference type="Proteomes" id="UP000501690">
    <property type="component" value="Linkage Group LG3"/>
</dbReference>
<dbReference type="EMBL" id="CP039347">
    <property type="protein sequence ID" value="QCD86296.1"/>
    <property type="molecule type" value="Genomic_DNA"/>
</dbReference>
<protein>
    <submittedName>
        <fullName evidence="1">Uncharacterized protein</fullName>
    </submittedName>
</protein>
<name>A0A4D6LD22_VIGUN</name>
<accession>A0A4D6LD22</accession>
<evidence type="ECO:0000313" key="2">
    <source>
        <dbReference type="Proteomes" id="UP000501690"/>
    </source>
</evidence>
<proteinExistence type="predicted"/>
<keyword evidence="2" id="KW-1185">Reference proteome</keyword>
<dbReference type="AlphaFoldDB" id="A0A4D6LD22"/>